<sequence length="379" mass="41502">MKNIGIGLVGSGFMGRCHANAYSSVAGLFDVPLKPELKVLVDANPALADQSARSLQFERSTADWQQMVNDPEVELVDITAPNHLHHPIAIAALSEGKPVYCEKPLACTLGEARQMRDAAESAGLETLVGYSYLQNPMLKTAREIVQNGEIGEPIGFRGVHAEDYMADAGAPYTTRLDTEQGGGVLYDLGSHIISLARFLVGPIIEVMGMQHTVYPERPDAPGSKQMKGVDVDDQTYFLARFENGCCGALEANWLAWGRKMHLSFELNCTKGTLIFNQERFNELRLYEANQHPGRDGFKTLESGPNHGAYANFCPAPGHQLGFNELKVIEVAQLLHALGGTGSSWPDFREAYEIQKVLEAVRCSAADSRWYSTTEIEASP</sequence>
<gene>
    <name evidence="4" type="ORF">METZ01_LOCUS66871</name>
</gene>
<dbReference type="PANTHER" id="PTHR43818:SF11">
    <property type="entry name" value="BCDNA.GH03377"/>
    <property type="match status" value="1"/>
</dbReference>
<dbReference type="Pfam" id="PF01408">
    <property type="entry name" value="GFO_IDH_MocA"/>
    <property type="match status" value="1"/>
</dbReference>
<dbReference type="GO" id="GO:0000166">
    <property type="term" value="F:nucleotide binding"/>
    <property type="evidence" value="ECO:0007669"/>
    <property type="project" value="InterPro"/>
</dbReference>
<evidence type="ECO:0008006" key="5">
    <source>
        <dbReference type="Google" id="ProtNLM"/>
    </source>
</evidence>
<dbReference type="Gene3D" id="3.30.360.10">
    <property type="entry name" value="Dihydrodipicolinate Reductase, domain 2"/>
    <property type="match status" value="1"/>
</dbReference>
<accession>A0A381TGX0</accession>
<evidence type="ECO:0000259" key="2">
    <source>
        <dbReference type="Pfam" id="PF01408"/>
    </source>
</evidence>
<dbReference type="InterPro" id="IPR036291">
    <property type="entry name" value="NAD(P)-bd_dom_sf"/>
</dbReference>
<dbReference type="InterPro" id="IPR050463">
    <property type="entry name" value="Gfo/Idh/MocA_oxidrdct_glycsds"/>
</dbReference>
<reference evidence="4" key="1">
    <citation type="submission" date="2018-05" db="EMBL/GenBank/DDBJ databases">
        <authorList>
            <person name="Lanie J.A."/>
            <person name="Ng W.-L."/>
            <person name="Kazmierczak K.M."/>
            <person name="Andrzejewski T.M."/>
            <person name="Davidsen T.M."/>
            <person name="Wayne K.J."/>
            <person name="Tettelin H."/>
            <person name="Glass J.I."/>
            <person name="Rusch D."/>
            <person name="Podicherti R."/>
            <person name="Tsui H.-C.T."/>
            <person name="Winkler M.E."/>
        </authorList>
    </citation>
    <scope>NUCLEOTIDE SEQUENCE</scope>
</reference>
<dbReference type="SUPFAM" id="SSF55347">
    <property type="entry name" value="Glyceraldehyde-3-phosphate dehydrogenase-like, C-terminal domain"/>
    <property type="match status" value="1"/>
</dbReference>
<name>A0A381TGX0_9ZZZZ</name>
<evidence type="ECO:0000259" key="3">
    <source>
        <dbReference type="Pfam" id="PF22725"/>
    </source>
</evidence>
<evidence type="ECO:0000313" key="4">
    <source>
        <dbReference type="EMBL" id="SVA14017.1"/>
    </source>
</evidence>
<feature type="domain" description="Gfo/Idh/MocA-like oxidoreductase N-terminal" evidence="2">
    <location>
        <begin position="5"/>
        <end position="130"/>
    </location>
</feature>
<organism evidence="4">
    <name type="scientific">marine metagenome</name>
    <dbReference type="NCBI Taxonomy" id="408172"/>
    <lineage>
        <taxon>unclassified sequences</taxon>
        <taxon>metagenomes</taxon>
        <taxon>ecological metagenomes</taxon>
    </lineage>
</organism>
<dbReference type="AlphaFoldDB" id="A0A381TGX0"/>
<feature type="domain" description="GFO/IDH/MocA-like oxidoreductase" evidence="3">
    <location>
        <begin position="139"/>
        <end position="273"/>
    </location>
</feature>
<dbReference type="Pfam" id="PF22725">
    <property type="entry name" value="GFO_IDH_MocA_C3"/>
    <property type="match status" value="1"/>
</dbReference>
<protein>
    <recommendedName>
        <fullName evidence="5">Gfo/Idh/MocA-like oxidoreductase N-terminal domain-containing protein</fullName>
    </recommendedName>
</protein>
<proteinExistence type="predicted"/>
<keyword evidence="1" id="KW-0560">Oxidoreductase</keyword>
<dbReference type="PANTHER" id="PTHR43818">
    <property type="entry name" value="BCDNA.GH03377"/>
    <property type="match status" value="1"/>
</dbReference>
<dbReference type="Gene3D" id="3.40.50.720">
    <property type="entry name" value="NAD(P)-binding Rossmann-like Domain"/>
    <property type="match status" value="1"/>
</dbReference>
<dbReference type="InterPro" id="IPR000683">
    <property type="entry name" value="Gfo/Idh/MocA-like_OxRdtase_N"/>
</dbReference>
<dbReference type="EMBL" id="UINC01004396">
    <property type="protein sequence ID" value="SVA14017.1"/>
    <property type="molecule type" value="Genomic_DNA"/>
</dbReference>
<evidence type="ECO:0000256" key="1">
    <source>
        <dbReference type="ARBA" id="ARBA00023002"/>
    </source>
</evidence>
<dbReference type="SUPFAM" id="SSF51735">
    <property type="entry name" value="NAD(P)-binding Rossmann-fold domains"/>
    <property type="match status" value="1"/>
</dbReference>
<dbReference type="GO" id="GO:0016491">
    <property type="term" value="F:oxidoreductase activity"/>
    <property type="evidence" value="ECO:0007669"/>
    <property type="project" value="UniProtKB-KW"/>
</dbReference>
<dbReference type="InterPro" id="IPR055170">
    <property type="entry name" value="GFO_IDH_MocA-like_dom"/>
</dbReference>